<evidence type="ECO:0000313" key="1">
    <source>
        <dbReference type="EMBL" id="SCY72184.1"/>
    </source>
</evidence>
<protein>
    <recommendedName>
        <fullName evidence="3">DUF503 domain-containing protein</fullName>
    </recommendedName>
</protein>
<dbReference type="EMBL" id="FMUX01000018">
    <property type="protein sequence ID" value="SCY72184.1"/>
    <property type="molecule type" value="Genomic_DNA"/>
</dbReference>
<sequence>MVVGVLKLRFRLFGVASLKEKRKVVKGIIGRIQTHFQAAAAETDLNDLHQSAEVGVTIVGNDARLINSRLDKIVDAVEAWGLAVITESEMEIIHL</sequence>
<keyword evidence="2" id="KW-1185">Reference proteome</keyword>
<dbReference type="InterPro" id="IPR036746">
    <property type="entry name" value="TT1725-like_sf"/>
</dbReference>
<dbReference type="AlphaFoldDB" id="A0A1G5I852"/>
<dbReference type="SUPFAM" id="SSF103007">
    <property type="entry name" value="Hypothetical protein TT1725"/>
    <property type="match status" value="1"/>
</dbReference>
<dbReference type="RefSeq" id="WP_092213439.1">
    <property type="nucleotide sequence ID" value="NZ_FMUX01000018.1"/>
</dbReference>
<dbReference type="Proteomes" id="UP000198870">
    <property type="component" value="Unassembled WGS sequence"/>
</dbReference>
<accession>A0A1G5I852</accession>
<gene>
    <name evidence="1" type="ORF">SAMN05216233_11845</name>
</gene>
<evidence type="ECO:0008006" key="3">
    <source>
        <dbReference type="Google" id="ProtNLM"/>
    </source>
</evidence>
<dbReference type="Gene3D" id="3.30.70.1120">
    <property type="entry name" value="TT1725-like"/>
    <property type="match status" value="1"/>
</dbReference>
<dbReference type="PANTHER" id="PTHR36441:SF1">
    <property type="entry name" value="DUF503 DOMAIN-CONTAINING PROTEIN"/>
    <property type="match status" value="1"/>
</dbReference>
<dbReference type="InterPro" id="IPR007546">
    <property type="entry name" value="DUF503"/>
</dbReference>
<dbReference type="STRING" id="419481.SAMN05216233_11845"/>
<dbReference type="PANTHER" id="PTHR36441">
    <property type="entry name" value="HYPOTHETICAL CYTOSOLIC PROTEIN"/>
    <property type="match status" value="1"/>
</dbReference>
<evidence type="ECO:0000313" key="2">
    <source>
        <dbReference type="Proteomes" id="UP000198870"/>
    </source>
</evidence>
<organism evidence="1 2">
    <name type="scientific">Desulfoluna spongiiphila</name>
    <dbReference type="NCBI Taxonomy" id="419481"/>
    <lineage>
        <taxon>Bacteria</taxon>
        <taxon>Pseudomonadati</taxon>
        <taxon>Thermodesulfobacteriota</taxon>
        <taxon>Desulfobacteria</taxon>
        <taxon>Desulfobacterales</taxon>
        <taxon>Desulfolunaceae</taxon>
        <taxon>Desulfoluna</taxon>
    </lineage>
</organism>
<dbReference type="OrthoDB" id="9809023at2"/>
<name>A0A1G5I852_9BACT</name>
<proteinExistence type="predicted"/>
<dbReference type="Pfam" id="PF04456">
    <property type="entry name" value="DUF503"/>
    <property type="match status" value="1"/>
</dbReference>
<reference evidence="1 2" key="1">
    <citation type="submission" date="2016-10" db="EMBL/GenBank/DDBJ databases">
        <authorList>
            <person name="de Groot N.N."/>
        </authorList>
    </citation>
    <scope>NUCLEOTIDE SEQUENCE [LARGE SCALE GENOMIC DNA]</scope>
    <source>
        <strain evidence="1 2">AA1</strain>
    </source>
</reference>